<sequence>MVPKEMIPKKGSEEAETVKSDEMKDVVVRGEEKQGGRRKSLMETLINQTKNNKVAPEGVKKGNDIDVEEFKREMTRRFTKLNM</sequence>
<keyword evidence="3" id="KW-1185">Reference proteome</keyword>
<reference evidence="3" key="1">
    <citation type="journal article" date="2023" name="Commun. Biol.">
        <title>Genome analysis of Parmales, the sister group of diatoms, reveals the evolutionary specialization of diatoms from phago-mixotrophs to photoautotrophs.</title>
        <authorList>
            <person name="Ban H."/>
            <person name="Sato S."/>
            <person name="Yoshikawa S."/>
            <person name="Yamada K."/>
            <person name="Nakamura Y."/>
            <person name="Ichinomiya M."/>
            <person name="Sato N."/>
            <person name="Blanc-Mathieu R."/>
            <person name="Endo H."/>
            <person name="Kuwata A."/>
            <person name="Ogata H."/>
        </authorList>
    </citation>
    <scope>NUCLEOTIDE SEQUENCE [LARGE SCALE GENOMIC DNA]</scope>
    <source>
        <strain evidence="3">NIES 3700</strain>
    </source>
</reference>
<evidence type="ECO:0000313" key="3">
    <source>
        <dbReference type="Proteomes" id="UP001165122"/>
    </source>
</evidence>
<protein>
    <submittedName>
        <fullName evidence="2">Uncharacterized protein</fullName>
    </submittedName>
</protein>
<organism evidence="2 3">
    <name type="scientific">Triparma laevis f. longispina</name>
    <dbReference type="NCBI Taxonomy" id="1714387"/>
    <lineage>
        <taxon>Eukaryota</taxon>
        <taxon>Sar</taxon>
        <taxon>Stramenopiles</taxon>
        <taxon>Ochrophyta</taxon>
        <taxon>Bolidophyceae</taxon>
        <taxon>Parmales</taxon>
        <taxon>Triparmaceae</taxon>
        <taxon>Triparma</taxon>
    </lineage>
</organism>
<proteinExistence type="predicted"/>
<accession>A0A9W7CE75</accession>
<evidence type="ECO:0000256" key="1">
    <source>
        <dbReference type="SAM" id="MobiDB-lite"/>
    </source>
</evidence>
<gene>
    <name evidence="2" type="ORF">TrLO_g10879</name>
</gene>
<dbReference type="Proteomes" id="UP001165122">
    <property type="component" value="Unassembled WGS sequence"/>
</dbReference>
<feature type="compositionally biased region" description="Basic and acidic residues" evidence="1">
    <location>
        <begin position="1"/>
        <end position="35"/>
    </location>
</feature>
<evidence type="ECO:0000313" key="2">
    <source>
        <dbReference type="EMBL" id="GMI04095.1"/>
    </source>
</evidence>
<name>A0A9W7CE75_9STRA</name>
<dbReference type="EMBL" id="BRXW01000068">
    <property type="protein sequence ID" value="GMI04095.1"/>
    <property type="molecule type" value="Genomic_DNA"/>
</dbReference>
<feature type="region of interest" description="Disordered" evidence="1">
    <location>
        <begin position="1"/>
        <end position="41"/>
    </location>
</feature>
<dbReference type="AlphaFoldDB" id="A0A9W7CE75"/>
<comment type="caution">
    <text evidence="2">The sequence shown here is derived from an EMBL/GenBank/DDBJ whole genome shotgun (WGS) entry which is preliminary data.</text>
</comment>